<dbReference type="AlphaFoldDB" id="A0A9D2EKG7"/>
<protein>
    <submittedName>
        <fullName evidence="1">Translation initiation factor 2</fullName>
    </submittedName>
</protein>
<keyword evidence="1" id="KW-0396">Initiation factor</keyword>
<dbReference type="EMBL" id="DXBR01000043">
    <property type="protein sequence ID" value="HIZ39168.1"/>
    <property type="molecule type" value="Genomic_DNA"/>
</dbReference>
<accession>A0A9D2EKG7</accession>
<dbReference type="Proteomes" id="UP000824049">
    <property type="component" value="Unassembled WGS sequence"/>
</dbReference>
<gene>
    <name evidence="1" type="ORF">H9968_04455</name>
</gene>
<dbReference type="Gene3D" id="3.40.50.300">
    <property type="entry name" value="P-loop containing nucleotide triphosphate hydrolases"/>
    <property type="match status" value="1"/>
</dbReference>
<sequence>MKGKYEFEVRSKKVVFRFEIKRNITVIKGDSASGKTTLLNMMYEYLLNGRESGFTVSTNAKYYVYLRDMPGRSWQETFEPLKNTVIFIEENNNFIFSREFAEYVLSSGNYFVFISRSPLKMLPYSIHEIYEIKTRKKQADVRQVFCDFQELYSNFPDVKNNRMSVVVTEDSNSGYEFYSALFEKNEVISAEGNSNIVNVLKEQTAKNMFVIADGAVFGSMVEDCFEFVVHNLDKRISMWMPESFEYILLKAGIIQNNKIDAILDNPSEYIECKRYPSWERFFTEILICFSDEKYKYYKTFESLLCASV</sequence>
<proteinExistence type="predicted"/>
<keyword evidence="1" id="KW-0648">Protein biosynthesis</keyword>
<dbReference type="SUPFAM" id="SSF52540">
    <property type="entry name" value="P-loop containing nucleoside triphosphate hydrolases"/>
    <property type="match status" value="1"/>
</dbReference>
<dbReference type="GO" id="GO:0003743">
    <property type="term" value="F:translation initiation factor activity"/>
    <property type="evidence" value="ECO:0007669"/>
    <property type="project" value="UniProtKB-KW"/>
</dbReference>
<comment type="caution">
    <text evidence="1">The sequence shown here is derived from an EMBL/GenBank/DDBJ whole genome shotgun (WGS) entry which is preliminary data.</text>
</comment>
<reference evidence="1" key="2">
    <citation type="submission" date="2021-04" db="EMBL/GenBank/DDBJ databases">
        <authorList>
            <person name="Gilroy R."/>
        </authorList>
    </citation>
    <scope>NUCLEOTIDE SEQUENCE</scope>
    <source>
        <strain evidence="1">CHK179-28034</strain>
    </source>
</reference>
<name>A0A9D2EKG7_9FIRM</name>
<evidence type="ECO:0000313" key="1">
    <source>
        <dbReference type="EMBL" id="HIZ39168.1"/>
    </source>
</evidence>
<evidence type="ECO:0000313" key="2">
    <source>
        <dbReference type="Proteomes" id="UP000824049"/>
    </source>
</evidence>
<organism evidence="1 2">
    <name type="scientific">Candidatus Anaerobutyricum stercoris</name>
    <dbReference type="NCBI Taxonomy" id="2838457"/>
    <lineage>
        <taxon>Bacteria</taxon>
        <taxon>Bacillati</taxon>
        <taxon>Bacillota</taxon>
        <taxon>Clostridia</taxon>
        <taxon>Lachnospirales</taxon>
        <taxon>Lachnospiraceae</taxon>
        <taxon>Anaerobutyricum</taxon>
    </lineage>
</organism>
<dbReference type="InterPro" id="IPR027417">
    <property type="entry name" value="P-loop_NTPase"/>
</dbReference>
<reference evidence="1" key="1">
    <citation type="journal article" date="2021" name="PeerJ">
        <title>Extensive microbial diversity within the chicken gut microbiome revealed by metagenomics and culture.</title>
        <authorList>
            <person name="Gilroy R."/>
            <person name="Ravi A."/>
            <person name="Getino M."/>
            <person name="Pursley I."/>
            <person name="Horton D.L."/>
            <person name="Alikhan N.F."/>
            <person name="Baker D."/>
            <person name="Gharbi K."/>
            <person name="Hall N."/>
            <person name="Watson M."/>
            <person name="Adriaenssens E.M."/>
            <person name="Foster-Nyarko E."/>
            <person name="Jarju S."/>
            <person name="Secka A."/>
            <person name="Antonio M."/>
            <person name="Oren A."/>
            <person name="Chaudhuri R.R."/>
            <person name="La Ragione R."/>
            <person name="Hildebrand F."/>
            <person name="Pallen M.J."/>
        </authorList>
    </citation>
    <scope>NUCLEOTIDE SEQUENCE</scope>
    <source>
        <strain evidence="1">CHK179-28034</strain>
    </source>
</reference>